<gene>
    <name evidence="5" type="ORF">RhiXN_09599</name>
</gene>
<protein>
    <submittedName>
        <fullName evidence="5">GPI-anchored small secreted protein</fullName>
    </submittedName>
</protein>
<evidence type="ECO:0000256" key="2">
    <source>
        <dbReference type="SAM" id="MobiDB-lite"/>
    </source>
</evidence>
<dbReference type="Pfam" id="PF10342">
    <property type="entry name" value="Kre9_KNH"/>
    <property type="match status" value="1"/>
</dbReference>
<accession>A0A8H8P0C1</accession>
<reference evidence="5" key="1">
    <citation type="submission" date="2020-05" db="EMBL/GenBank/DDBJ databases">
        <title>Evolutionary and genomic comparisons of hybrid uninucleate and nonhybrid Rhizoctonia fungi.</title>
        <authorList>
            <person name="Li C."/>
            <person name="Chen X."/>
        </authorList>
    </citation>
    <scope>NUCLEOTIDE SEQUENCE</scope>
    <source>
        <strain evidence="5">AG-1 IA</strain>
    </source>
</reference>
<evidence type="ECO:0000259" key="4">
    <source>
        <dbReference type="Pfam" id="PF10342"/>
    </source>
</evidence>
<dbReference type="EMBL" id="CP059665">
    <property type="protein sequence ID" value="QRW22012.1"/>
    <property type="molecule type" value="Genomic_DNA"/>
</dbReference>
<evidence type="ECO:0000313" key="5">
    <source>
        <dbReference type="EMBL" id="QRW22012.1"/>
    </source>
</evidence>
<dbReference type="InterPro" id="IPR018466">
    <property type="entry name" value="Kre9/Knh1-like_N"/>
</dbReference>
<keyword evidence="3" id="KW-0472">Membrane</keyword>
<dbReference type="KEGG" id="rsx:RhiXN_09599"/>
<dbReference type="PANTHER" id="PTHR35185:SF1">
    <property type="entry name" value="UPF0619 GPI-ANCHORED MEMBRANE PROTEIN C1322.10"/>
    <property type="match status" value="1"/>
</dbReference>
<feature type="transmembrane region" description="Helical" evidence="3">
    <location>
        <begin position="341"/>
        <end position="360"/>
    </location>
</feature>
<feature type="transmembrane region" description="Helical" evidence="3">
    <location>
        <begin position="232"/>
        <end position="252"/>
    </location>
</feature>
<keyword evidence="1" id="KW-0732">Signal</keyword>
<organism evidence="5 6">
    <name type="scientific">Rhizoctonia solani</name>
    <dbReference type="NCBI Taxonomy" id="456999"/>
    <lineage>
        <taxon>Eukaryota</taxon>
        <taxon>Fungi</taxon>
        <taxon>Dikarya</taxon>
        <taxon>Basidiomycota</taxon>
        <taxon>Agaricomycotina</taxon>
        <taxon>Agaricomycetes</taxon>
        <taxon>Cantharellales</taxon>
        <taxon>Ceratobasidiaceae</taxon>
        <taxon>Rhizoctonia</taxon>
    </lineage>
</organism>
<keyword evidence="3" id="KW-1133">Transmembrane helix</keyword>
<feature type="transmembrane region" description="Helical" evidence="3">
    <location>
        <begin position="548"/>
        <end position="565"/>
    </location>
</feature>
<dbReference type="PANTHER" id="PTHR35185">
    <property type="entry name" value="SERINE/THREONINE-RICH PROTEIN ADG2-RELATED"/>
    <property type="match status" value="1"/>
</dbReference>
<evidence type="ECO:0000313" key="6">
    <source>
        <dbReference type="Proteomes" id="UP000650533"/>
    </source>
</evidence>
<name>A0A8H8P0C1_9AGAM</name>
<dbReference type="Proteomes" id="UP000650533">
    <property type="component" value="Chromosome 8"/>
</dbReference>
<dbReference type="GeneID" id="67031878"/>
<feature type="transmembrane region" description="Helical" evidence="3">
    <location>
        <begin position="259"/>
        <end position="278"/>
    </location>
</feature>
<dbReference type="AlphaFoldDB" id="A0A8H8P0C1"/>
<feature type="region of interest" description="Disordered" evidence="2">
    <location>
        <begin position="480"/>
        <end position="507"/>
    </location>
</feature>
<keyword evidence="3" id="KW-0812">Transmembrane</keyword>
<sequence length="568" mass="59912">MLPDARPREGKFAPYKHGVRHEITRQTSANTDKYKVFPFILKIAAAALFTFRLPTTSSLSQAAEPFATSNMRFTICALTLSALSAVSAITITKPDSSGWKNGTVTTEWTSVSGDPSVFTIQLRDTNTPSVINPMAIANNVQTAAGTASFELPIVPQVQTYVIEFVNISDINQVYASSTTFPVVDVPQSASASVTATTPSATSATSTITTSTVSSSSSTAAPASTSPVTNGALGLQAPAVIAGLLAMLAFGIAPEHRANYCYRVLAGAFTCALLARAVLISSTWAQRTRDCLGNEDLQANTSDTLFLAALLSFETSLCHPRCRSAVYNSLDRANLNSSSSTMISTLVILLLSFIYVQALVITQPDATGWPRNSGFMTVRWTTSPSDPPTTHLGVHDATEGRERIVCGQSFGTANVPSSSGSFQLDLPTVPISQTYQLLFVDSTNLTRILTTSPIFPITNSPLTTSSSSETITQKTVTVTLSAPLSTSPPGSSTTSGTPTANNTLSTPTSITRFTTSTLGTTPPGTVTVTVTPDPGSSFVPINSAERPEWTYGWVGLCAVVVLSFYLDGL</sequence>
<evidence type="ECO:0000256" key="3">
    <source>
        <dbReference type="SAM" id="Phobius"/>
    </source>
</evidence>
<evidence type="ECO:0000256" key="1">
    <source>
        <dbReference type="ARBA" id="ARBA00022729"/>
    </source>
</evidence>
<proteinExistence type="predicted"/>
<dbReference type="RefSeq" id="XP_043182249.1">
    <property type="nucleotide sequence ID" value="XM_043329415.1"/>
</dbReference>
<dbReference type="InterPro" id="IPR052479">
    <property type="entry name" value="GPI-anchor_Adhesion_Reg"/>
</dbReference>
<feature type="domain" description="Yeast cell wall synthesis Kre9/Knh1-like N-terminal" evidence="4">
    <location>
        <begin position="101"/>
        <end position="182"/>
    </location>
</feature>